<dbReference type="PANTHER" id="PTHR46320">
    <property type="entry name" value="GLYCEROPHOSPHODIESTER PHOSPHODIESTERASE 1"/>
    <property type="match status" value="1"/>
</dbReference>
<dbReference type="Pfam" id="PF16387">
    <property type="entry name" value="DUF4996"/>
    <property type="match status" value="1"/>
</dbReference>
<dbReference type="Pfam" id="PF03009">
    <property type="entry name" value="GDPD"/>
    <property type="match status" value="1"/>
</dbReference>
<dbReference type="STRING" id="1166073.SAMN05192530_101712"/>
<dbReference type="Gene3D" id="3.20.20.190">
    <property type="entry name" value="Phosphatidylinositol (PI) phosphodiesterase"/>
    <property type="match status" value="1"/>
</dbReference>
<dbReference type="InterPro" id="IPR032160">
    <property type="entry name" value="DUF4996"/>
</dbReference>
<protein>
    <submittedName>
        <fullName evidence="2">Glycerophosphoryl diester phosphodiesterase</fullName>
    </submittedName>
</protein>
<dbReference type="GO" id="GO:0008889">
    <property type="term" value="F:glycerophosphodiester phosphodiesterase activity"/>
    <property type="evidence" value="ECO:0007669"/>
    <property type="project" value="TreeGrafter"/>
</dbReference>
<dbReference type="EMBL" id="FNIT01000001">
    <property type="protein sequence ID" value="SDN67939.1"/>
    <property type="molecule type" value="Genomic_DNA"/>
</dbReference>
<dbReference type="InterPro" id="IPR017946">
    <property type="entry name" value="PLC-like_Pdiesterase_TIM-brl"/>
</dbReference>
<dbReference type="PANTHER" id="PTHR46320:SF1">
    <property type="entry name" value="GLYCEROPHOSPHODIESTER PHOSPHODIESTERASE 1"/>
    <property type="match status" value="1"/>
</dbReference>
<dbReference type="CDD" id="cd08566">
    <property type="entry name" value="GDPD_AtGDE_like"/>
    <property type="match status" value="1"/>
</dbReference>
<dbReference type="GO" id="GO:0005886">
    <property type="term" value="C:plasma membrane"/>
    <property type="evidence" value="ECO:0007669"/>
    <property type="project" value="TreeGrafter"/>
</dbReference>
<dbReference type="AlphaFoldDB" id="A0A1H0DD45"/>
<dbReference type="PROSITE" id="PS50007">
    <property type="entry name" value="PIPLC_X_DOMAIN"/>
    <property type="match status" value="1"/>
</dbReference>
<dbReference type="GO" id="GO:0006580">
    <property type="term" value="P:ethanolamine metabolic process"/>
    <property type="evidence" value="ECO:0007669"/>
    <property type="project" value="TreeGrafter"/>
</dbReference>
<sequence length="290" mass="31065">MSLVAARPAADLTPLERALSPGNRDVLIIAHRGDWARAPENSLEAVRGAIELGFDMVEIDVRLARDGVPVVIHDKTLERTTEGAGPVSDRTSTELCALRLREGEGGPGTALTNERLPTLAALLEEARGRILVNLDTKRPSELRRIAPLVADMGMAGEVVVKCEVKPEEAARLPADHPAHGPLPFMPILDVAAGHMEGGVEALAQLSPLMIECHPEAAAILADGREALASSGIRLWVNTIDCSHIPDFNDSRALADPQAVWGRLVDWGAGAIQTDRGAELARFLREIGRRA</sequence>
<evidence type="ECO:0000313" key="2">
    <source>
        <dbReference type="EMBL" id="SDN67939.1"/>
    </source>
</evidence>
<dbReference type="InterPro" id="IPR030395">
    <property type="entry name" value="GP_PDE_dom"/>
</dbReference>
<dbReference type="PROSITE" id="PS51704">
    <property type="entry name" value="GP_PDE"/>
    <property type="match status" value="1"/>
</dbReference>
<dbReference type="RefSeq" id="WP_170842449.1">
    <property type="nucleotide sequence ID" value="NZ_FNIT01000001.1"/>
</dbReference>
<feature type="domain" description="GP-PDE" evidence="1">
    <location>
        <begin position="26"/>
        <end position="283"/>
    </location>
</feature>
<name>A0A1H0DD45_9HYPH</name>
<reference evidence="2 3" key="1">
    <citation type="submission" date="2016-10" db="EMBL/GenBank/DDBJ databases">
        <authorList>
            <person name="de Groot N.N."/>
        </authorList>
    </citation>
    <scope>NUCLEOTIDE SEQUENCE [LARGE SCALE GENOMIC DNA]</scope>
    <source>
        <strain evidence="3">L7-484,KACC 16230,DSM 25025</strain>
    </source>
</reference>
<accession>A0A1H0DD45</accession>
<evidence type="ECO:0000313" key="3">
    <source>
        <dbReference type="Proteomes" id="UP000198793"/>
    </source>
</evidence>
<proteinExistence type="predicted"/>
<keyword evidence="3" id="KW-1185">Reference proteome</keyword>
<dbReference type="Proteomes" id="UP000198793">
    <property type="component" value="Unassembled WGS sequence"/>
</dbReference>
<gene>
    <name evidence="2" type="ORF">SAMN05192530_101712</name>
</gene>
<dbReference type="GO" id="GO:0070291">
    <property type="term" value="P:N-acylethanolamine metabolic process"/>
    <property type="evidence" value="ECO:0007669"/>
    <property type="project" value="TreeGrafter"/>
</dbReference>
<dbReference type="SUPFAM" id="SSF51695">
    <property type="entry name" value="PLC-like phosphodiesterases"/>
    <property type="match status" value="1"/>
</dbReference>
<evidence type="ECO:0000259" key="1">
    <source>
        <dbReference type="PROSITE" id="PS51704"/>
    </source>
</evidence>
<dbReference type="GO" id="GO:0006644">
    <property type="term" value="P:phospholipid metabolic process"/>
    <property type="evidence" value="ECO:0007669"/>
    <property type="project" value="TreeGrafter"/>
</dbReference>
<organism evidence="2 3">
    <name type="scientific">Aureimonas jatrophae</name>
    <dbReference type="NCBI Taxonomy" id="1166073"/>
    <lineage>
        <taxon>Bacteria</taxon>
        <taxon>Pseudomonadati</taxon>
        <taxon>Pseudomonadota</taxon>
        <taxon>Alphaproteobacteria</taxon>
        <taxon>Hyphomicrobiales</taxon>
        <taxon>Aurantimonadaceae</taxon>
        <taxon>Aureimonas</taxon>
    </lineage>
</organism>